<dbReference type="InterPro" id="IPR001387">
    <property type="entry name" value="Cro/C1-type_HTH"/>
</dbReference>
<organism evidence="2 3">
    <name type="scientific">Streptomyces mobaraensis</name>
    <name type="common">Streptoverticillium mobaraense</name>
    <dbReference type="NCBI Taxonomy" id="35621"/>
    <lineage>
        <taxon>Bacteria</taxon>
        <taxon>Bacillati</taxon>
        <taxon>Actinomycetota</taxon>
        <taxon>Actinomycetes</taxon>
        <taxon>Kitasatosporales</taxon>
        <taxon>Streptomycetaceae</taxon>
        <taxon>Streptomyces</taxon>
    </lineage>
</organism>
<dbReference type="InterPro" id="IPR010982">
    <property type="entry name" value="Lambda_DNA-bd_dom_sf"/>
</dbReference>
<dbReference type="SMART" id="SM00530">
    <property type="entry name" value="HTH_XRE"/>
    <property type="match status" value="1"/>
</dbReference>
<dbReference type="Proteomes" id="UP000327000">
    <property type="component" value="Unassembled WGS sequence"/>
</dbReference>
<accession>A0A5N5W1D6</accession>
<dbReference type="GO" id="GO:0003677">
    <property type="term" value="F:DNA binding"/>
    <property type="evidence" value="ECO:0007669"/>
    <property type="project" value="InterPro"/>
</dbReference>
<proteinExistence type="predicted"/>
<evidence type="ECO:0000259" key="1">
    <source>
        <dbReference type="PROSITE" id="PS50943"/>
    </source>
</evidence>
<reference evidence="2 3" key="1">
    <citation type="journal article" date="2019" name="Microb. Cell Fact.">
        <title>Exploring novel herbicidin analogues by transcriptional regulator overexpression and MS/MS molecular networking.</title>
        <authorList>
            <person name="Shi Y."/>
            <person name="Gu R."/>
            <person name="Li Y."/>
            <person name="Wang X."/>
            <person name="Ren W."/>
            <person name="Li X."/>
            <person name="Wang L."/>
            <person name="Xie Y."/>
            <person name="Hong B."/>
        </authorList>
    </citation>
    <scope>NUCLEOTIDE SEQUENCE [LARGE SCALE GENOMIC DNA]</scope>
    <source>
        <strain evidence="2 3">US-43</strain>
    </source>
</reference>
<protein>
    <submittedName>
        <fullName evidence="2">Helix-turn-helix domain-containing protein</fullName>
    </submittedName>
</protein>
<comment type="caution">
    <text evidence="2">The sequence shown here is derived from an EMBL/GenBank/DDBJ whole genome shotgun (WGS) entry which is preliminary data.</text>
</comment>
<gene>
    <name evidence="2" type="ORF">FRZ00_26875</name>
</gene>
<dbReference type="Pfam" id="PF13560">
    <property type="entry name" value="HTH_31"/>
    <property type="match status" value="1"/>
</dbReference>
<dbReference type="AlphaFoldDB" id="A0A5N5W1D6"/>
<feature type="domain" description="HTH cro/C1-type" evidence="1">
    <location>
        <begin position="64"/>
        <end position="118"/>
    </location>
</feature>
<keyword evidence="3" id="KW-1185">Reference proteome</keyword>
<dbReference type="Gene3D" id="1.10.260.40">
    <property type="entry name" value="lambda repressor-like DNA-binding domains"/>
    <property type="match status" value="1"/>
</dbReference>
<evidence type="ECO:0000313" key="3">
    <source>
        <dbReference type="Proteomes" id="UP000327000"/>
    </source>
</evidence>
<dbReference type="OrthoDB" id="3215106at2"/>
<dbReference type="SUPFAM" id="SSF47413">
    <property type="entry name" value="lambda repressor-like DNA-binding domains"/>
    <property type="match status" value="1"/>
</dbReference>
<name>A0A5N5W1D6_STRMB</name>
<dbReference type="PROSITE" id="PS50943">
    <property type="entry name" value="HTH_CROC1"/>
    <property type="match status" value="1"/>
</dbReference>
<sequence length="476" mass="51558">MKSVRKCPNCLVGADGCTCPPDSGDYARERADGGARAGLLPSAVWSVGAVRAAIRRQDAGALCRALRDHSGLTQGDLAAIAGMTQGHWSRLENGTRVITKPVKFRAFLDSLQAPEDFLREVETGARPVRLDAQLPHDPSVSIAASDAAALSLAFAEFITPSNVDDIDLEHLTRRLSRVATEYVYSPLMPLFADLTVIQEQVFTLLRGRQRPTQSRQLFFLAGVTCLLLAHASQNAGDEASALAQMGVAQKCAERADHTGLRAWAYGTDALLAEWSPQCRTALTLTQRAAALAPAGESRIRIAAIEARAAARLGDRHRAHAALDRMQQAREETPAVDEVTELGGLLTFPAAKQDYYIGSVLNLLGDYDACEHHAMRAIDHYITGPAEMRSYGDEALARVDIVTARLARGDIEAASQTFEEIAAIPPERRIRQLGAGLQRIEAMLQQPALTGRRASQQLKEIARGYELPMNGTPVRSP</sequence>
<dbReference type="EMBL" id="VOKX01000107">
    <property type="protein sequence ID" value="KAB7835591.1"/>
    <property type="molecule type" value="Genomic_DNA"/>
</dbReference>
<dbReference type="CDD" id="cd00093">
    <property type="entry name" value="HTH_XRE"/>
    <property type="match status" value="1"/>
</dbReference>
<evidence type="ECO:0000313" key="2">
    <source>
        <dbReference type="EMBL" id="KAB7835591.1"/>
    </source>
</evidence>